<feature type="chain" id="PRO_5041307452" description="C3H1-type domain-containing protein" evidence="1">
    <location>
        <begin position="25"/>
        <end position="160"/>
    </location>
</feature>
<gene>
    <name evidence="2" type="ORF">EVOR1521_LOCUS2591</name>
</gene>
<evidence type="ECO:0000313" key="3">
    <source>
        <dbReference type="Proteomes" id="UP001178507"/>
    </source>
</evidence>
<proteinExistence type="predicted"/>
<dbReference type="Proteomes" id="UP001178507">
    <property type="component" value="Unassembled WGS sequence"/>
</dbReference>
<name>A0AA36HPA7_9DINO</name>
<keyword evidence="3" id="KW-1185">Reference proteome</keyword>
<sequence length="160" mass="18544">MARVRRSHFWAQVLLVILVQSATGWQCPGWAIQMLEDFDLERRCMIRKFKVGDAEFTVSVRNSSIHVEESCPGTNEATTSLQRSTSSPALARWVKPWDMPKHFQAHAAGLCLPCLFHRRKEDGCRRGDECDRCHICNLKEMQRRKHRLQRAARKARREGA</sequence>
<evidence type="ECO:0000313" key="2">
    <source>
        <dbReference type="EMBL" id="CAJ1372531.1"/>
    </source>
</evidence>
<reference evidence="2" key="1">
    <citation type="submission" date="2023-08" db="EMBL/GenBank/DDBJ databases">
        <authorList>
            <person name="Chen Y."/>
            <person name="Shah S."/>
            <person name="Dougan E. K."/>
            <person name="Thang M."/>
            <person name="Chan C."/>
        </authorList>
    </citation>
    <scope>NUCLEOTIDE SEQUENCE</scope>
</reference>
<evidence type="ECO:0000256" key="1">
    <source>
        <dbReference type="SAM" id="SignalP"/>
    </source>
</evidence>
<protein>
    <recommendedName>
        <fullName evidence="4">C3H1-type domain-containing protein</fullName>
    </recommendedName>
</protein>
<comment type="caution">
    <text evidence="2">The sequence shown here is derived from an EMBL/GenBank/DDBJ whole genome shotgun (WGS) entry which is preliminary data.</text>
</comment>
<feature type="signal peptide" evidence="1">
    <location>
        <begin position="1"/>
        <end position="24"/>
    </location>
</feature>
<organism evidence="2 3">
    <name type="scientific">Effrenium voratum</name>
    <dbReference type="NCBI Taxonomy" id="2562239"/>
    <lineage>
        <taxon>Eukaryota</taxon>
        <taxon>Sar</taxon>
        <taxon>Alveolata</taxon>
        <taxon>Dinophyceae</taxon>
        <taxon>Suessiales</taxon>
        <taxon>Symbiodiniaceae</taxon>
        <taxon>Effrenium</taxon>
    </lineage>
</organism>
<accession>A0AA36HPA7</accession>
<dbReference type="EMBL" id="CAUJNA010000140">
    <property type="protein sequence ID" value="CAJ1372531.1"/>
    <property type="molecule type" value="Genomic_DNA"/>
</dbReference>
<evidence type="ECO:0008006" key="4">
    <source>
        <dbReference type="Google" id="ProtNLM"/>
    </source>
</evidence>
<dbReference type="AlphaFoldDB" id="A0AA36HPA7"/>
<keyword evidence="1" id="KW-0732">Signal</keyword>